<dbReference type="Pfam" id="PF08241">
    <property type="entry name" value="Methyltransf_11"/>
    <property type="match status" value="1"/>
</dbReference>
<evidence type="ECO:0000313" key="3">
    <source>
        <dbReference type="Proteomes" id="UP000594759"/>
    </source>
</evidence>
<keyword evidence="3" id="KW-1185">Reference proteome</keyword>
<dbReference type="InterPro" id="IPR029063">
    <property type="entry name" value="SAM-dependent_MTases_sf"/>
</dbReference>
<dbReference type="EMBL" id="CP064939">
    <property type="protein sequence ID" value="QPH41819.1"/>
    <property type="molecule type" value="Genomic_DNA"/>
</dbReference>
<evidence type="ECO:0000259" key="1">
    <source>
        <dbReference type="Pfam" id="PF08241"/>
    </source>
</evidence>
<name>A0A7S9L3I4_9SPHI</name>
<evidence type="ECO:0000313" key="2">
    <source>
        <dbReference type="EMBL" id="QPH41819.1"/>
    </source>
</evidence>
<dbReference type="GO" id="GO:0032259">
    <property type="term" value="P:methylation"/>
    <property type="evidence" value="ECO:0007669"/>
    <property type="project" value="UniProtKB-KW"/>
</dbReference>
<proteinExistence type="predicted"/>
<keyword evidence="2" id="KW-0489">Methyltransferase</keyword>
<dbReference type="PANTHER" id="PTHR43861:SF1">
    <property type="entry name" value="TRANS-ACONITATE 2-METHYLTRANSFERASE"/>
    <property type="match status" value="1"/>
</dbReference>
<dbReference type="CDD" id="cd02440">
    <property type="entry name" value="AdoMet_MTases"/>
    <property type="match status" value="1"/>
</dbReference>
<dbReference type="PANTHER" id="PTHR43861">
    <property type="entry name" value="TRANS-ACONITATE 2-METHYLTRANSFERASE-RELATED"/>
    <property type="match status" value="1"/>
</dbReference>
<accession>A0A7S9L3I4</accession>
<dbReference type="AlphaFoldDB" id="A0A7S9L3I4"/>
<protein>
    <submittedName>
        <fullName evidence="2">Methyltransferase domain-containing protein</fullName>
    </submittedName>
</protein>
<keyword evidence="2" id="KW-0808">Transferase</keyword>
<dbReference type="KEGG" id="pex:IZT61_08005"/>
<dbReference type="GO" id="GO:0008757">
    <property type="term" value="F:S-adenosylmethionine-dependent methyltransferase activity"/>
    <property type="evidence" value="ECO:0007669"/>
    <property type="project" value="InterPro"/>
</dbReference>
<reference evidence="2 3" key="1">
    <citation type="submission" date="2020-11" db="EMBL/GenBank/DDBJ databases">
        <title>Pedobacter endophytica, an endophytic bacteria isolated form Carex pumila.</title>
        <authorList>
            <person name="Peng Y."/>
            <person name="Jiang L."/>
            <person name="Lee J."/>
        </authorList>
    </citation>
    <scope>NUCLEOTIDE SEQUENCE [LARGE SCALE GENOMIC DNA]</scope>
    <source>
        <strain evidence="2 3">JBR3-12</strain>
    </source>
</reference>
<dbReference type="Gene3D" id="3.40.50.150">
    <property type="entry name" value="Vaccinia Virus protein VP39"/>
    <property type="match status" value="1"/>
</dbReference>
<dbReference type="Proteomes" id="UP000594759">
    <property type="component" value="Chromosome"/>
</dbReference>
<sequence length="255" mass="28257">MPEIAWDATLYDKQHHFVSDYGADVLQWLAPKANEHILDVGCGTGQLAAQIAESGAIVLGTDASADMVANAKATYPTLSFEVVDGTKLPYQENFDAIFSNATFHWIEDQNALAEGLFKSLKPGGRLVAEFGGKGNVKSITDAITAAAEQLGLSNQVITNFWFFPSISAYTTLLETKGFEVEQAWLFDRPTKLLGEEGMYVWINQFAQHAFKNLNNEQAESIKNLAVEILKPNYYINGEWVADYKRLRIKANKPKA</sequence>
<dbReference type="SUPFAM" id="SSF53335">
    <property type="entry name" value="S-adenosyl-L-methionine-dependent methyltransferases"/>
    <property type="match status" value="1"/>
</dbReference>
<organism evidence="2 3">
    <name type="scientific">Pedobacter endophyticus</name>
    <dbReference type="NCBI Taxonomy" id="2789740"/>
    <lineage>
        <taxon>Bacteria</taxon>
        <taxon>Pseudomonadati</taxon>
        <taxon>Bacteroidota</taxon>
        <taxon>Sphingobacteriia</taxon>
        <taxon>Sphingobacteriales</taxon>
        <taxon>Sphingobacteriaceae</taxon>
        <taxon>Pedobacter</taxon>
    </lineage>
</organism>
<dbReference type="InterPro" id="IPR013216">
    <property type="entry name" value="Methyltransf_11"/>
</dbReference>
<gene>
    <name evidence="2" type="ORF">IZT61_08005</name>
</gene>
<feature type="domain" description="Methyltransferase type 11" evidence="1">
    <location>
        <begin position="38"/>
        <end position="127"/>
    </location>
</feature>